<dbReference type="Gene3D" id="1.25.10.10">
    <property type="entry name" value="Leucine-rich Repeat Variant"/>
    <property type="match status" value="1"/>
</dbReference>
<sequence>MDKGMYEQLLVAVDVCHASMSSQDERNAAYSYCEQFQSRSDCVSYALFILQNDGHANHHRHFALHVLEIWLRTHWKSISQEDIVSYRTSLLTVVASYLSQDEPSYIKEKIVRVLADIAKRQFPQRWPDLLDQLMQLWQLGSVQVEIVMLLFRSIAEDCVSSSFNSTIPPTRRKDILQGLNACFNALFPQVYQQLEYQYAALQQPTTELHKQANAVLLATLQMMKEFLDWMPVATAAAPDTNFIAVASLMLVAPQLSVNIRIAAAECLEVFFSRNFGKENLSLLVAASESCWAHLNQIPLNVNEVDDNDELMLHMHINRILVSWGTHQLELLIGEFPASHEVLAPFVQLLAVLYKHPSLQITEAQVIVWLNLLKQTKIVNALLVQQIIPLLWTTSVEKYFKLNSPDRESANATSQLEFEDHEAYTTFFSNFRGRIYGILRLLIQLQPDVGLAQLHNRLEFVLTQYPRGTDALNELGHCTELSTAHLYHEGIISLTDCIMKSLPEHALTIDANLNQLKLTVELMLCYQTTDPWLLFRNCLGLSLFSKYYMRDTSMYPCVFERLFALIVFCQPGEIIHGAMDPTTMNVRRRALASLVSICHASPSHVLPFLNILCTKVISLFPVVLDSESVLMYEMLVLVSNSLPTTEERHNFIAQITAEPLATWTSPDMTRIVSSPAELVRSIETKDDTLVFGIVKVLTTLYGIAKRIQTDLSSSHPFTTVWPVLLPNLLALLRTLHCLPLERAAIL</sequence>
<gene>
    <name evidence="3" type="ORF">THRCLA_07454</name>
</gene>
<dbReference type="InterPro" id="IPR045065">
    <property type="entry name" value="XPO1/5"/>
</dbReference>
<dbReference type="GO" id="GO:0005049">
    <property type="term" value="F:nuclear export signal receptor activity"/>
    <property type="evidence" value="ECO:0007669"/>
    <property type="project" value="InterPro"/>
</dbReference>
<dbReference type="InterPro" id="IPR011989">
    <property type="entry name" value="ARM-like"/>
</dbReference>
<comment type="similarity">
    <text evidence="1">Belongs to the exportin family.</text>
</comment>
<name>A0A1V9ZDA5_9STRA</name>
<dbReference type="Pfam" id="PF08389">
    <property type="entry name" value="Xpo1"/>
    <property type="match status" value="1"/>
</dbReference>
<dbReference type="Pfam" id="PF03810">
    <property type="entry name" value="IBN_N"/>
    <property type="match status" value="1"/>
</dbReference>
<dbReference type="GO" id="GO:0005737">
    <property type="term" value="C:cytoplasm"/>
    <property type="evidence" value="ECO:0007669"/>
    <property type="project" value="TreeGrafter"/>
</dbReference>
<dbReference type="InterPro" id="IPR001494">
    <property type="entry name" value="Importin-beta_N"/>
</dbReference>
<dbReference type="EMBL" id="JNBS01002006">
    <property type="protein sequence ID" value="OQR95927.1"/>
    <property type="molecule type" value="Genomic_DNA"/>
</dbReference>
<evidence type="ECO:0000256" key="1">
    <source>
        <dbReference type="ARBA" id="ARBA00009466"/>
    </source>
</evidence>
<accession>A0A1V9ZDA5</accession>
<organism evidence="3 4">
    <name type="scientific">Thraustotheca clavata</name>
    <dbReference type="NCBI Taxonomy" id="74557"/>
    <lineage>
        <taxon>Eukaryota</taxon>
        <taxon>Sar</taxon>
        <taxon>Stramenopiles</taxon>
        <taxon>Oomycota</taxon>
        <taxon>Saprolegniomycetes</taxon>
        <taxon>Saprolegniales</taxon>
        <taxon>Achlyaceae</taxon>
        <taxon>Thraustotheca</taxon>
    </lineage>
</organism>
<dbReference type="GO" id="GO:0006405">
    <property type="term" value="P:RNA export from nucleus"/>
    <property type="evidence" value="ECO:0007669"/>
    <property type="project" value="TreeGrafter"/>
</dbReference>
<dbReference type="PANTHER" id="PTHR11223">
    <property type="entry name" value="EXPORTIN 1/5"/>
    <property type="match status" value="1"/>
</dbReference>
<dbReference type="GO" id="GO:0031267">
    <property type="term" value="F:small GTPase binding"/>
    <property type="evidence" value="ECO:0007669"/>
    <property type="project" value="InterPro"/>
</dbReference>
<dbReference type="GO" id="GO:0005634">
    <property type="term" value="C:nucleus"/>
    <property type="evidence" value="ECO:0007669"/>
    <property type="project" value="TreeGrafter"/>
</dbReference>
<comment type="caution">
    <text evidence="3">The sequence shown here is derived from an EMBL/GenBank/DDBJ whole genome shotgun (WGS) entry which is preliminary data.</text>
</comment>
<evidence type="ECO:0000313" key="4">
    <source>
        <dbReference type="Proteomes" id="UP000243217"/>
    </source>
</evidence>
<keyword evidence="4" id="KW-1185">Reference proteome</keyword>
<dbReference type="InterPro" id="IPR013598">
    <property type="entry name" value="Exportin-1/Importin-b-like"/>
</dbReference>
<feature type="domain" description="Importin N-terminal" evidence="2">
    <location>
        <begin position="29"/>
        <end position="116"/>
    </location>
</feature>
<dbReference type="PROSITE" id="PS50166">
    <property type="entry name" value="IMPORTIN_B_NT"/>
    <property type="match status" value="1"/>
</dbReference>
<dbReference type="SUPFAM" id="SSF48371">
    <property type="entry name" value="ARM repeat"/>
    <property type="match status" value="1"/>
</dbReference>
<dbReference type="STRING" id="74557.A0A1V9ZDA5"/>
<dbReference type="OrthoDB" id="2215036at2759"/>
<evidence type="ECO:0000259" key="2">
    <source>
        <dbReference type="PROSITE" id="PS50166"/>
    </source>
</evidence>
<dbReference type="Pfam" id="PF19273">
    <property type="entry name" value="Exportin-5"/>
    <property type="match status" value="1"/>
</dbReference>
<evidence type="ECO:0000313" key="3">
    <source>
        <dbReference type="EMBL" id="OQR95927.1"/>
    </source>
</evidence>
<feature type="non-terminal residue" evidence="3">
    <location>
        <position position="745"/>
    </location>
</feature>
<dbReference type="GO" id="GO:0003723">
    <property type="term" value="F:RNA binding"/>
    <property type="evidence" value="ECO:0007669"/>
    <property type="project" value="TreeGrafter"/>
</dbReference>
<dbReference type="PANTHER" id="PTHR11223:SF3">
    <property type="entry name" value="EXPORTIN-5"/>
    <property type="match status" value="1"/>
</dbReference>
<dbReference type="InterPro" id="IPR016024">
    <property type="entry name" value="ARM-type_fold"/>
</dbReference>
<dbReference type="GO" id="GO:0042565">
    <property type="term" value="C:RNA nuclear export complex"/>
    <property type="evidence" value="ECO:0007669"/>
    <property type="project" value="TreeGrafter"/>
</dbReference>
<protein>
    <submittedName>
        <fullName evidence="3">Exportin-5</fullName>
    </submittedName>
</protein>
<dbReference type="GO" id="GO:0006611">
    <property type="term" value="P:protein export from nucleus"/>
    <property type="evidence" value="ECO:0007669"/>
    <property type="project" value="InterPro"/>
</dbReference>
<dbReference type="InterPro" id="IPR045478">
    <property type="entry name" value="Exportin-5_C"/>
</dbReference>
<dbReference type="AlphaFoldDB" id="A0A1V9ZDA5"/>
<proteinExistence type="inferred from homology"/>
<dbReference type="Proteomes" id="UP000243217">
    <property type="component" value="Unassembled WGS sequence"/>
</dbReference>
<reference evidence="3 4" key="1">
    <citation type="journal article" date="2014" name="Genome Biol. Evol.">
        <title>The secreted proteins of Achlya hypogyna and Thraustotheca clavata identify the ancestral oomycete secretome and reveal gene acquisitions by horizontal gene transfer.</title>
        <authorList>
            <person name="Misner I."/>
            <person name="Blouin N."/>
            <person name="Leonard G."/>
            <person name="Richards T.A."/>
            <person name="Lane C.E."/>
        </authorList>
    </citation>
    <scope>NUCLEOTIDE SEQUENCE [LARGE SCALE GENOMIC DNA]</scope>
    <source>
        <strain evidence="3 4">ATCC 34112</strain>
    </source>
</reference>